<sequence>MDVFQKGQTLKVTESVMPKDPRLLQVSINEIVNFVMLDPKAVGFVMCKNDKGQKGLVNVAKVKPVRLLEENSKMFFKDGVYHCKICVFKTIFRGACSGHLLKECSLMVGCDVCFRVFANKSILKRHLDRVFCKPVVARHECKNCLATFTNHTGLLSHMSRSSCNKMASRLRKVNPEMFTIPKKFDVFGHKCSLTDFIDVFPAPSLLYDVKPRLENFIKKSSVHNGQTFNFDTIVHALQQVLTTL</sequence>
<organism evidence="1">
    <name type="scientific">Culex pipiens</name>
    <name type="common">House mosquito</name>
    <dbReference type="NCBI Taxonomy" id="7175"/>
    <lineage>
        <taxon>Eukaryota</taxon>
        <taxon>Metazoa</taxon>
        <taxon>Ecdysozoa</taxon>
        <taxon>Arthropoda</taxon>
        <taxon>Hexapoda</taxon>
        <taxon>Insecta</taxon>
        <taxon>Pterygota</taxon>
        <taxon>Neoptera</taxon>
        <taxon>Endopterygota</taxon>
        <taxon>Diptera</taxon>
        <taxon>Nematocera</taxon>
        <taxon>Culicoidea</taxon>
        <taxon>Culicidae</taxon>
        <taxon>Culicinae</taxon>
        <taxon>Culicini</taxon>
        <taxon>Culex</taxon>
        <taxon>Culex</taxon>
    </lineage>
</organism>
<reference evidence="1" key="1">
    <citation type="submission" date="2021-05" db="EMBL/GenBank/DDBJ databases">
        <authorList>
            <person name="Alioto T."/>
            <person name="Alioto T."/>
            <person name="Gomez Garrido J."/>
        </authorList>
    </citation>
    <scope>NUCLEOTIDE SEQUENCE</scope>
</reference>
<dbReference type="Gene3D" id="3.30.160.60">
    <property type="entry name" value="Classic Zinc Finger"/>
    <property type="match status" value="1"/>
</dbReference>
<name>A0A8D8A4M2_CULPI</name>
<dbReference type="AlphaFoldDB" id="A0A8D8A4M2"/>
<proteinExistence type="predicted"/>
<protein>
    <submittedName>
        <fullName evidence="1">(northern house mosquito) hypothetical protein</fullName>
    </submittedName>
</protein>
<dbReference type="EMBL" id="HBUE01010763">
    <property type="protein sequence ID" value="CAG6448327.1"/>
    <property type="molecule type" value="Transcribed_RNA"/>
</dbReference>
<evidence type="ECO:0000313" key="1">
    <source>
        <dbReference type="EMBL" id="CAG6448327.1"/>
    </source>
</evidence>
<accession>A0A8D8A4M2</accession>